<dbReference type="AlphaFoldDB" id="A0AAD7PGB6"/>
<evidence type="ECO:0000313" key="2">
    <source>
        <dbReference type="Proteomes" id="UP001163823"/>
    </source>
</evidence>
<comment type="caution">
    <text evidence="1">The sequence shown here is derived from an EMBL/GenBank/DDBJ whole genome shotgun (WGS) entry which is preliminary data.</text>
</comment>
<dbReference type="EMBL" id="JARAOO010000010">
    <property type="protein sequence ID" value="KAJ7954506.1"/>
    <property type="molecule type" value="Genomic_DNA"/>
</dbReference>
<protein>
    <submittedName>
        <fullName evidence="1">Uncharacterized protein</fullName>
    </submittedName>
</protein>
<dbReference type="KEGG" id="qsa:O6P43_026078"/>
<evidence type="ECO:0000313" key="1">
    <source>
        <dbReference type="EMBL" id="KAJ7954506.1"/>
    </source>
</evidence>
<name>A0AAD7PGB6_QUISA</name>
<organism evidence="1 2">
    <name type="scientific">Quillaja saponaria</name>
    <name type="common">Soap bark tree</name>
    <dbReference type="NCBI Taxonomy" id="32244"/>
    <lineage>
        <taxon>Eukaryota</taxon>
        <taxon>Viridiplantae</taxon>
        <taxon>Streptophyta</taxon>
        <taxon>Embryophyta</taxon>
        <taxon>Tracheophyta</taxon>
        <taxon>Spermatophyta</taxon>
        <taxon>Magnoliopsida</taxon>
        <taxon>eudicotyledons</taxon>
        <taxon>Gunneridae</taxon>
        <taxon>Pentapetalae</taxon>
        <taxon>rosids</taxon>
        <taxon>fabids</taxon>
        <taxon>Fabales</taxon>
        <taxon>Quillajaceae</taxon>
        <taxon>Quillaja</taxon>
    </lineage>
</organism>
<sequence>MSKIFTLSSKYKANEPSRSENFILEIKLRASVWTNERKSTAMESHSRLIDGGFKALRRRLILSSKDDNTTSNLSVWDCFWCYAEKRKGREMRILGKKHSWR</sequence>
<proteinExistence type="predicted"/>
<dbReference type="Proteomes" id="UP001163823">
    <property type="component" value="Chromosome 10"/>
</dbReference>
<keyword evidence="2" id="KW-1185">Reference proteome</keyword>
<reference evidence="1" key="1">
    <citation type="journal article" date="2023" name="Science">
        <title>Elucidation of the pathway for biosynthesis of saponin adjuvants from the soapbark tree.</title>
        <authorList>
            <person name="Reed J."/>
            <person name="Orme A."/>
            <person name="El-Demerdash A."/>
            <person name="Owen C."/>
            <person name="Martin L.B.B."/>
            <person name="Misra R.C."/>
            <person name="Kikuchi S."/>
            <person name="Rejzek M."/>
            <person name="Martin A.C."/>
            <person name="Harkess A."/>
            <person name="Leebens-Mack J."/>
            <person name="Louveau T."/>
            <person name="Stephenson M.J."/>
            <person name="Osbourn A."/>
        </authorList>
    </citation>
    <scope>NUCLEOTIDE SEQUENCE</scope>
    <source>
        <strain evidence="1">S10</strain>
    </source>
</reference>
<gene>
    <name evidence="1" type="ORF">O6P43_026078</name>
</gene>
<accession>A0AAD7PGB6</accession>